<gene>
    <name evidence="1" type="ORF">QW060_04620</name>
    <name evidence="2" type="ORF">QW060_22010</name>
</gene>
<name>A0ABT8CPK0_9FLAO</name>
<reference evidence="1" key="3">
    <citation type="submission" date="2023-06" db="EMBL/GenBank/DDBJ databases">
        <authorList>
            <person name="Lucena T."/>
            <person name="Sun Q."/>
        </authorList>
    </citation>
    <scope>NUCLEOTIDE SEQUENCE</scope>
    <source>
        <strain evidence="1">CECT 7184</strain>
    </source>
</reference>
<evidence type="ECO:0000313" key="3">
    <source>
        <dbReference type="Proteomes" id="UP001242368"/>
    </source>
</evidence>
<dbReference type="EMBL" id="JAUFQU010000048">
    <property type="protein sequence ID" value="MDN3709639.1"/>
    <property type="molecule type" value="Genomic_DNA"/>
</dbReference>
<reference evidence="1" key="1">
    <citation type="journal article" date="2014" name="Int. J. Syst. Evol. Microbiol.">
        <title>Complete genome of a new Firmicutes species belonging to the dominant human colonic microbiota ('Ruminococcus bicirculans') reveals two chromosomes and a selective capacity to utilize plant glucans.</title>
        <authorList>
            <consortium name="NISC Comparative Sequencing Program"/>
            <person name="Wegmann U."/>
            <person name="Louis P."/>
            <person name="Goesmann A."/>
            <person name="Henrissat B."/>
            <person name="Duncan S.H."/>
            <person name="Flint H.J."/>
        </authorList>
    </citation>
    <scope>NUCLEOTIDE SEQUENCE</scope>
    <source>
        <strain evidence="1">CECT 7184</strain>
    </source>
</reference>
<evidence type="ECO:0000313" key="2">
    <source>
        <dbReference type="EMBL" id="MDN3709639.1"/>
    </source>
</evidence>
<dbReference type="SUPFAM" id="SSF53448">
    <property type="entry name" value="Nucleotide-diphospho-sugar transferases"/>
    <property type="match status" value="1"/>
</dbReference>
<reference evidence="3" key="2">
    <citation type="journal article" date="2019" name="Int. J. Syst. Evol. Microbiol.">
        <title>The Global Catalogue of Microorganisms (GCM) 10K type strain sequencing project: providing services to taxonomists for standard genome sequencing and annotation.</title>
        <authorList>
            <consortium name="The Broad Institute Genomics Platform"/>
            <consortium name="The Broad Institute Genome Sequencing Center for Infectious Disease"/>
            <person name="Wu L."/>
            <person name="Ma J."/>
        </authorList>
    </citation>
    <scope>NUCLEOTIDE SEQUENCE [LARGE SCALE GENOMIC DNA]</scope>
    <source>
        <strain evidence="3">CECT 7184</strain>
    </source>
</reference>
<evidence type="ECO:0000313" key="1">
    <source>
        <dbReference type="EMBL" id="MDN3706408.1"/>
    </source>
</evidence>
<dbReference type="RefSeq" id="WP_290362481.1">
    <property type="nucleotide sequence ID" value="NZ_JAUFQU010000001.1"/>
</dbReference>
<comment type="caution">
    <text evidence="1">The sequence shown here is derived from an EMBL/GenBank/DDBJ whole genome shotgun (WGS) entry which is preliminary data.</text>
</comment>
<dbReference type="CDD" id="cd00761">
    <property type="entry name" value="Glyco_tranf_GTA_type"/>
    <property type="match status" value="1"/>
</dbReference>
<dbReference type="Proteomes" id="UP001242368">
    <property type="component" value="Unassembled WGS sequence"/>
</dbReference>
<proteinExistence type="predicted"/>
<evidence type="ECO:0008006" key="4">
    <source>
        <dbReference type="Google" id="ProtNLM"/>
    </source>
</evidence>
<protein>
    <recommendedName>
        <fullName evidence="4">Glycosyltransferase</fullName>
    </recommendedName>
</protein>
<dbReference type="InterPro" id="IPR029044">
    <property type="entry name" value="Nucleotide-diphossugar_trans"/>
</dbReference>
<sequence>MDVFIKSFNRPFLLDRCIASIYHYAVNFSRIVVMDDGTPQIYVEKLKNKYPDICFEFSVNYAEKSADILAGRYPKKEIPASLWKGCIEKGTPYFVLLEDDMWFTDFIDLKIVHQNLSDEHMSMVKFMWLNNKKLISPFVVQQESSFLITAPKLTTYKAVHFKRFFIENKYKVYSIAKRLGINCDDLLLAYYQIYIVAGGAFSKDYYNACWNQKQKTVNELSQIHQLLKARKKIELKVGHSFKEIIKASYKTTASSQNKEHLKDEFDVYQLNALLNKAWYADEMYELKDFQNDIPDAWIEKVLLHYTSDQHLYFLWKEWYKKFKQTYEEIGCSIINDK</sequence>
<dbReference type="EMBL" id="JAUFQU010000001">
    <property type="protein sequence ID" value="MDN3706408.1"/>
    <property type="molecule type" value="Genomic_DNA"/>
</dbReference>
<keyword evidence="3" id="KW-1185">Reference proteome</keyword>
<accession>A0ABT8CPK0</accession>
<organism evidence="1 3">
    <name type="scientific">Paenimyroides ceti</name>
    <dbReference type="NCBI Taxonomy" id="395087"/>
    <lineage>
        <taxon>Bacteria</taxon>
        <taxon>Pseudomonadati</taxon>
        <taxon>Bacteroidota</taxon>
        <taxon>Flavobacteriia</taxon>
        <taxon>Flavobacteriales</taxon>
        <taxon>Flavobacteriaceae</taxon>
        <taxon>Paenimyroides</taxon>
    </lineage>
</organism>